<evidence type="ECO:0000256" key="1">
    <source>
        <dbReference type="ARBA" id="ARBA00023002"/>
    </source>
</evidence>
<keyword evidence="2" id="KW-1133">Transmembrane helix</keyword>
<dbReference type="EMBL" id="SMFZ01000001">
    <property type="protein sequence ID" value="TCK25832.1"/>
    <property type="molecule type" value="Genomic_DNA"/>
</dbReference>
<evidence type="ECO:0000259" key="3">
    <source>
        <dbReference type="Pfam" id="PF01494"/>
    </source>
</evidence>
<organism evidence="4 5">
    <name type="scientific">Pseudonocardia endophytica</name>
    <dbReference type="NCBI Taxonomy" id="401976"/>
    <lineage>
        <taxon>Bacteria</taxon>
        <taxon>Bacillati</taxon>
        <taxon>Actinomycetota</taxon>
        <taxon>Actinomycetes</taxon>
        <taxon>Pseudonocardiales</taxon>
        <taxon>Pseudonocardiaceae</taxon>
        <taxon>Pseudonocardia</taxon>
    </lineage>
</organism>
<dbReference type="PRINTS" id="PR00420">
    <property type="entry name" value="RNGMNOXGNASE"/>
</dbReference>
<dbReference type="GO" id="GO:0004497">
    <property type="term" value="F:monooxygenase activity"/>
    <property type="evidence" value="ECO:0007669"/>
    <property type="project" value="UniProtKB-KW"/>
</dbReference>
<dbReference type="SUPFAM" id="SSF51905">
    <property type="entry name" value="FAD/NAD(P)-binding domain"/>
    <property type="match status" value="1"/>
</dbReference>
<comment type="caution">
    <text evidence="4">The sequence shown here is derived from an EMBL/GenBank/DDBJ whole genome shotgun (WGS) entry which is preliminary data.</text>
</comment>
<dbReference type="InterPro" id="IPR036188">
    <property type="entry name" value="FAD/NAD-bd_sf"/>
</dbReference>
<dbReference type="AlphaFoldDB" id="A0A4R1I6W0"/>
<dbReference type="GO" id="GO:0071949">
    <property type="term" value="F:FAD binding"/>
    <property type="evidence" value="ECO:0007669"/>
    <property type="project" value="InterPro"/>
</dbReference>
<dbReference type="OrthoDB" id="9791689at2"/>
<keyword evidence="2" id="KW-0472">Membrane</keyword>
<dbReference type="Gene3D" id="3.50.50.60">
    <property type="entry name" value="FAD/NAD(P)-binding domain"/>
    <property type="match status" value="1"/>
</dbReference>
<keyword evidence="2" id="KW-0812">Transmembrane</keyword>
<dbReference type="SUPFAM" id="SSF54373">
    <property type="entry name" value="FAD-linked reductases, C-terminal domain"/>
    <property type="match status" value="1"/>
</dbReference>
<dbReference type="PANTHER" id="PTHR43476:SF5">
    <property type="entry name" value="FAD-DEPENDENT MONOOXYGENASE"/>
    <property type="match status" value="1"/>
</dbReference>
<dbReference type="PANTHER" id="PTHR43476">
    <property type="entry name" value="3-(3-HYDROXY-PHENYL)PROPIONATE/3-HYDROXYCINNAMIC ACID HYDROXYLASE"/>
    <property type="match status" value="1"/>
</dbReference>
<evidence type="ECO:0000313" key="4">
    <source>
        <dbReference type="EMBL" id="TCK25832.1"/>
    </source>
</evidence>
<dbReference type="InterPro" id="IPR002938">
    <property type="entry name" value="FAD-bd"/>
</dbReference>
<feature type="transmembrane region" description="Helical" evidence="2">
    <location>
        <begin position="12"/>
        <end position="31"/>
    </location>
</feature>
<dbReference type="Proteomes" id="UP000295560">
    <property type="component" value="Unassembled WGS sequence"/>
</dbReference>
<keyword evidence="5" id="KW-1185">Reference proteome</keyword>
<feature type="domain" description="FAD-binding" evidence="3">
    <location>
        <begin position="14"/>
        <end position="348"/>
    </location>
</feature>
<reference evidence="4 5" key="1">
    <citation type="submission" date="2019-03" db="EMBL/GenBank/DDBJ databases">
        <title>Sequencing the genomes of 1000 actinobacteria strains.</title>
        <authorList>
            <person name="Klenk H.-P."/>
        </authorList>
    </citation>
    <scope>NUCLEOTIDE SEQUENCE [LARGE SCALE GENOMIC DNA]</scope>
    <source>
        <strain evidence="4 5">DSM 44969</strain>
    </source>
</reference>
<protein>
    <submittedName>
        <fullName evidence="4">p-hydroxybenzoate 3-monooxygenase</fullName>
    </submittedName>
</protein>
<dbReference type="Gene3D" id="3.30.9.10">
    <property type="entry name" value="D-Amino Acid Oxidase, subunit A, domain 2"/>
    <property type="match status" value="1"/>
</dbReference>
<dbReference type="RefSeq" id="WP_132422338.1">
    <property type="nucleotide sequence ID" value="NZ_SMFZ01000001.1"/>
</dbReference>
<evidence type="ECO:0000256" key="2">
    <source>
        <dbReference type="SAM" id="Phobius"/>
    </source>
</evidence>
<accession>A0A4R1I6W0</accession>
<keyword evidence="1" id="KW-0560">Oxidoreductase</keyword>
<evidence type="ECO:0000313" key="5">
    <source>
        <dbReference type="Proteomes" id="UP000295560"/>
    </source>
</evidence>
<gene>
    <name evidence="4" type="ORF">EV378_1658</name>
</gene>
<keyword evidence="4" id="KW-0503">Monooxygenase</keyword>
<name>A0A4R1I6W0_PSEEN</name>
<proteinExistence type="predicted"/>
<dbReference type="Pfam" id="PF01494">
    <property type="entry name" value="FAD_binding_3"/>
    <property type="match status" value="1"/>
</dbReference>
<dbReference type="InterPro" id="IPR050631">
    <property type="entry name" value="PheA/TfdB_FAD_monoxygenase"/>
</dbReference>
<sequence length="401" mass="41721">MPTEARTTPAGSWPVAIVGAGPAGLVLAWLLHRDGISALLIERSDAAPLGRTPKAGAMEHRIARLLESEGLGAPILPLDAENHRCEFRVPGTAVTIDYGALTGGRGHVLLPQHRLVRALADAAGEAGVPAWFGREVVDVAVDADGATTVVAGPDGTRHAVRSEILVGADGAGSRVAAAVTAHATVHERHLPGRWLVVAAAAPPTVGHTVYAADPRGFAAQLRRGPDETRYYLGIGPGESARDRSADAIRAELADRLDVGSALDDVAITEVGTLDLRTRVVAPMRHGPVLLAGDAAHLITPAGGKGMNLAIGDAVELARGLVEHVAGNGARLAAYSQTRLPVVWRAQAFSDWLLRILSAPSVAPDDAGFLGGLRDGWITALRDDPHLARWFAHAYAGVDPAS</sequence>